<gene>
    <name evidence="2" type="ORF">GCM10011489_09250</name>
</gene>
<feature type="domain" description="Pyrrolo-quinoline quinone repeat" evidence="1">
    <location>
        <begin position="253"/>
        <end position="372"/>
    </location>
</feature>
<name>A0A916SYB0_9ACTN</name>
<accession>A0A916SYB0</accession>
<evidence type="ECO:0000313" key="3">
    <source>
        <dbReference type="Proteomes" id="UP000621454"/>
    </source>
</evidence>
<reference evidence="2" key="1">
    <citation type="journal article" date="2014" name="Int. J. Syst. Evol. Microbiol.">
        <title>Complete genome sequence of Corynebacterium casei LMG S-19264T (=DSM 44701T), isolated from a smear-ripened cheese.</title>
        <authorList>
            <consortium name="US DOE Joint Genome Institute (JGI-PGF)"/>
            <person name="Walter F."/>
            <person name="Albersmeier A."/>
            <person name="Kalinowski J."/>
            <person name="Ruckert C."/>
        </authorList>
    </citation>
    <scope>NUCLEOTIDE SEQUENCE</scope>
    <source>
        <strain evidence="2">CGMCC 1.12827</strain>
    </source>
</reference>
<protein>
    <recommendedName>
        <fullName evidence="1">Pyrrolo-quinoline quinone repeat domain-containing protein</fullName>
    </recommendedName>
</protein>
<organism evidence="2 3">
    <name type="scientific">Gordonia jinhuaensis</name>
    <dbReference type="NCBI Taxonomy" id="1517702"/>
    <lineage>
        <taxon>Bacteria</taxon>
        <taxon>Bacillati</taxon>
        <taxon>Actinomycetota</taxon>
        <taxon>Actinomycetes</taxon>
        <taxon>Mycobacteriales</taxon>
        <taxon>Gordoniaceae</taxon>
        <taxon>Gordonia</taxon>
    </lineage>
</organism>
<dbReference type="AlphaFoldDB" id="A0A916SYB0"/>
<dbReference type="Gene3D" id="2.130.10.10">
    <property type="entry name" value="YVTN repeat-like/Quinoprotein amine dehydrogenase"/>
    <property type="match status" value="1"/>
</dbReference>
<reference evidence="2" key="2">
    <citation type="submission" date="2020-09" db="EMBL/GenBank/DDBJ databases">
        <authorList>
            <person name="Sun Q."/>
            <person name="Zhou Y."/>
        </authorList>
    </citation>
    <scope>NUCLEOTIDE SEQUENCE</scope>
    <source>
        <strain evidence="2">CGMCC 1.12827</strain>
    </source>
</reference>
<dbReference type="InterPro" id="IPR015943">
    <property type="entry name" value="WD40/YVTN_repeat-like_dom_sf"/>
</dbReference>
<dbReference type="SUPFAM" id="SSF50998">
    <property type="entry name" value="Quinoprotein alcohol dehydrogenase-like"/>
    <property type="match status" value="1"/>
</dbReference>
<dbReference type="Proteomes" id="UP000621454">
    <property type="component" value="Unassembled WGS sequence"/>
</dbReference>
<dbReference type="Pfam" id="PF13360">
    <property type="entry name" value="PQQ_2"/>
    <property type="match status" value="1"/>
</dbReference>
<dbReference type="Gene3D" id="2.40.128.630">
    <property type="match status" value="1"/>
</dbReference>
<dbReference type="InterPro" id="IPR011047">
    <property type="entry name" value="Quinoprotein_ADH-like_sf"/>
</dbReference>
<evidence type="ECO:0000313" key="2">
    <source>
        <dbReference type="EMBL" id="GGB23203.1"/>
    </source>
</evidence>
<dbReference type="EMBL" id="BMGC01000004">
    <property type="protein sequence ID" value="GGB23203.1"/>
    <property type="molecule type" value="Genomic_DNA"/>
</dbReference>
<evidence type="ECO:0000259" key="1">
    <source>
        <dbReference type="Pfam" id="PF13360"/>
    </source>
</evidence>
<comment type="caution">
    <text evidence="2">The sequence shown here is derived from an EMBL/GenBank/DDBJ whole genome shotgun (WGS) entry which is preliminary data.</text>
</comment>
<proteinExistence type="predicted"/>
<dbReference type="SMART" id="SM00564">
    <property type="entry name" value="PQQ"/>
    <property type="match status" value="2"/>
</dbReference>
<dbReference type="InterPro" id="IPR002372">
    <property type="entry name" value="PQQ_rpt_dom"/>
</dbReference>
<keyword evidence="3" id="KW-1185">Reference proteome</keyword>
<dbReference type="InterPro" id="IPR018391">
    <property type="entry name" value="PQQ_b-propeller_rpt"/>
</dbReference>
<sequence>MATACSSGTEDVGGRASAGWSSAGGNAANSNFAAVSSASDLSLSWSRDLGGPITAPVVVSGKQNVAVSAATSGGCAFFLLDSRAGRKDFCRRFADGATANAPLVDQFDNYYIGEPGTFYSINAGGGVRWKFATEGMALPAKFGARTVVLVATTQGQLLALRSQTGDLVAAPLNLRPDVHPDDPTAGLDQCAVGGPQCAIAAPPAVDTARQRAYLIVRASGASAAQVVGVDYSEVDGTRKLRSVFQAAVPDGATGTPVLSADGTTLYVFGTNGHLYAIDTGSAAVRWSFDLGGYGYGTMSVSPEGVIMPAPALGSPAIALRDNRTSAAQLWRRDDLHTAGLPTLAEGGTAWVPVRDPNTSQLSITEVSARDGTTKGSVEIGRSEGFVTGVSIGTDGAIATAATTGTVYYFTRSR</sequence>
<dbReference type="RefSeq" id="WP_188585413.1">
    <property type="nucleotide sequence ID" value="NZ_BMGC01000004.1"/>
</dbReference>